<dbReference type="InterPro" id="IPR039139">
    <property type="entry name" value="CCDC170-like"/>
</dbReference>
<dbReference type="Gene3D" id="1.10.287.1490">
    <property type="match status" value="1"/>
</dbReference>
<dbReference type="SUPFAM" id="SSF52540">
    <property type="entry name" value="P-loop containing nucleoside triphosphate hydrolases"/>
    <property type="match status" value="1"/>
</dbReference>
<dbReference type="InterPro" id="IPR005225">
    <property type="entry name" value="Small_GTP-bd"/>
</dbReference>
<dbReference type="GO" id="GO:0005525">
    <property type="term" value="F:GTP binding"/>
    <property type="evidence" value="ECO:0007669"/>
    <property type="project" value="InterPro"/>
</dbReference>
<keyword evidence="1" id="KW-0175">Coiled coil</keyword>
<dbReference type="Pfam" id="PF00071">
    <property type="entry name" value="Ras"/>
    <property type="match status" value="1"/>
</dbReference>
<gene>
    <name evidence="2" type="ORF">OXX778_LOCUS3640</name>
</gene>
<dbReference type="OrthoDB" id="5832575at2759"/>
<dbReference type="AlphaFoldDB" id="A0A813P6L4"/>
<dbReference type="InterPro" id="IPR001806">
    <property type="entry name" value="Small_GTPase"/>
</dbReference>
<keyword evidence="3" id="KW-1185">Reference proteome</keyword>
<feature type="coiled-coil region" evidence="1">
    <location>
        <begin position="293"/>
        <end position="341"/>
    </location>
</feature>
<dbReference type="Proteomes" id="UP000663879">
    <property type="component" value="Unassembled WGS sequence"/>
</dbReference>
<evidence type="ECO:0000313" key="2">
    <source>
        <dbReference type="EMBL" id="CAF0745797.1"/>
    </source>
</evidence>
<feature type="coiled-coil region" evidence="1">
    <location>
        <begin position="370"/>
        <end position="397"/>
    </location>
</feature>
<dbReference type="GO" id="GO:0003924">
    <property type="term" value="F:GTPase activity"/>
    <property type="evidence" value="ECO:0007669"/>
    <property type="project" value="InterPro"/>
</dbReference>
<name>A0A813P6L4_9BILA</name>
<dbReference type="NCBIfam" id="TIGR00231">
    <property type="entry name" value="small_GTP"/>
    <property type="match status" value="1"/>
</dbReference>
<feature type="coiled-coil region" evidence="1">
    <location>
        <begin position="462"/>
        <end position="559"/>
    </location>
</feature>
<proteinExistence type="predicted"/>
<dbReference type="PROSITE" id="PS51421">
    <property type="entry name" value="RAS"/>
    <property type="match status" value="1"/>
</dbReference>
<protein>
    <submittedName>
        <fullName evidence="2">Uncharacterized protein</fullName>
    </submittedName>
</protein>
<comment type="caution">
    <text evidence="2">The sequence shown here is derived from an EMBL/GenBank/DDBJ whole genome shotgun (WGS) entry which is preliminary data.</text>
</comment>
<dbReference type="FunFam" id="3.40.50.300:FF:001447">
    <property type="entry name" value="Ras-related protein Rab-1B"/>
    <property type="match status" value="1"/>
</dbReference>
<dbReference type="SMART" id="SM00175">
    <property type="entry name" value="RAB"/>
    <property type="match status" value="1"/>
</dbReference>
<dbReference type="EMBL" id="CAJNOC010000328">
    <property type="protein sequence ID" value="CAF0745797.1"/>
    <property type="molecule type" value="Genomic_DNA"/>
</dbReference>
<sequence length="937" mass="108438">MTESKRLKLKYCLIGSEAVGKTSFSRNLDSKPFEDGYNPTIGVELLIYLSSFDGQDIKYQIWDTSGKEINNTLVKEYCKNSNGILAFYDITKKETFENLKETIQSLKSVINEKTSVIIIGNKKDLEEQRQVTREEVEEFCRENKYLFNEISVKESLSSVGDTINKITSHSMRNVDLFNIESFTARSFTLSLPRLVNENTSALSTARTHRIDAMSNSVLISNTNIYNRLSEVETRKFIADLIDQIKMLKSDVDKKDRLILKLSNTRDPKSSRFEEASEFDRFLSIERNAFNTVKKEIELKYETAFNQLNEEKAKVIVKEETIKNLKIDSETLREEITTLNKIIEEKCTKISQLEGDLCNYENVSAKSNITINALQIDNKELQAKVLELESNIRKVQCEKEEIEFFLKTSNEKIKSITDSIETSSVENFDTILIRLKELKTESLISKGKFSEITEKYTFVQTENNLKKQTILELKEEIRSLEKQILEYKISIEQHKTEKDAAVSSKEIIEKELEILKQKALNTHDVWLSTTKNLDTKEQQIIEFETNVKNLESNLSHQTAEFQLFLDEVAKLLSDDYFKVEATKHEIKEKIKLLMLSSKHRGVMIATLEEKLQIQSEQLEIELDEKSSLKQIRQSTQNFVRDLEDKIVNLENLLSEQKLLNETLSSERAKVLKCIESLSNSYELPTDIITIPTLDKCLEIVLYKIETKKRPVEIINIDKTSFEAKINSLHEQLTNKDIHLDLLRKKLTDLEEEKLGRSEIRTEYDNLVKINKRLNIKVERLSEELASFKSENANLKSYLVDINDLKFDITNKESEMAKMRLKIAELESACDGYVLKIGSIRDDYDLTKSQLDKTVVSSDSTIKALSSELRSLKIDYEKTKSREHQLLDFRNVVAKKVGLECNSLRVPDFEIIARIEFFVRDRIHLIDHQPTIITNIPSF</sequence>
<dbReference type="SMART" id="SM00173">
    <property type="entry name" value="RAS"/>
    <property type="match status" value="1"/>
</dbReference>
<dbReference type="PROSITE" id="PS51419">
    <property type="entry name" value="RAB"/>
    <property type="match status" value="1"/>
</dbReference>
<evidence type="ECO:0000313" key="3">
    <source>
        <dbReference type="Proteomes" id="UP000663879"/>
    </source>
</evidence>
<dbReference type="PRINTS" id="PR00449">
    <property type="entry name" value="RASTRNSFRMNG"/>
</dbReference>
<reference evidence="2" key="1">
    <citation type="submission" date="2021-02" db="EMBL/GenBank/DDBJ databases">
        <authorList>
            <person name="Nowell W R."/>
        </authorList>
    </citation>
    <scope>NUCLEOTIDE SEQUENCE</scope>
    <source>
        <strain evidence="2">Ploen Becks lab</strain>
    </source>
</reference>
<evidence type="ECO:0000256" key="1">
    <source>
        <dbReference type="SAM" id="Coils"/>
    </source>
</evidence>
<feature type="coiled-coil region" evidence="1">
    <location>
        <begin position="603"/>
        <end position="668"/>
    </location>
</feature>
<feature type="coiled-coil region" evidence="1">
    <location>
        <begin position="731"/>
        <end position="827"/>
    </location>
</feature>
<dbReference type="InterPro" id="IPR027417">
    <property type="entry name" value="P-loop_NTPase"/>
</dbReference>
<organism evidence="2 3">
    <name type="scientific">Brachionus calyciflorus</name>
    <dbReference type="NCBI Taxonomy" id="104777"/>
    <lineage>
        <taxon>Eukaryota</taxon>
        <taxon>Metazoa</taxon>
        <taxon>Spiralia</taxon>
        <taxon>Gnathifera</taxon>
        <taxon>Rotifera</taxon>
        <taxon>Eurotatoria</taxon>
        <taxon>Monogononta</taxon>
        <taxon>Pseudotrocha</taxon>
        <taxon>Ploima</taxon>
        <taxon>Brachionidae</taxon>
        <taxon>Brachionus</taxon>
    </lineage>
</organism>
<dbReference type="CDD" id="cd00154">
    <property type="entry name" value="Rab"/>
    <property type="match status" value="1"/>
</dbReference>
<dbReference type="PANTHER" id="PTHR18863">
    <property type="entry name" value="TSEC-2-RELATED"/>
    <property type="match status" value="1"/>
</dbReference>
<dbReference type="Gene3D" id="3.40.50.300">
    <property type="entry name" value="P-loop containing nucleotide triphosphate hydrolases"/>
    <property type="match status" value="1"/>
</dbReference>
<dbReference type="PANTHER" id="PTHR18863:SF6">
    <property type="entry name" value="COILED-COIL DOMAIN-CONTAINING PROTEIN 170"/>
    <property type="match status" value="1"/>
</dbReference>
<accession>A0A813P6L4</accession>
<dbReference type="SMART" id="SM00176">
    <property type="entry name" value="RAN"/>
    <property type="match status" value="1"/>
</dbReference>